<reference evidence="9" key="2">
    <citation type="submission" date="2006-01" db="EMBL/GenBank/DDBJ databases">
        <authorList>
            <person name="Genoscope"/>
        </authorList>
    </citation>
    <scope>NUCLEOTIDE SEQUENCE</scope>
</reference>
<evidence type="ECO:0000256" key="3">
    <source>
        <dbReference type="ARBA" id="ARBA00022727"/>
    </source>
</evidence>
<comment type="catalytic activity">
    <reaction evidence="7 8">
        <text>dTMP + ATP = dTDP + ADP</text>
        <dbReference type="Rhea" id="RHEA:13517"/>
        <dbReference type="ChEBI" id="CHEBI:30616"/>
        <dbReference type="ChEBI" id="CHEBI:58369"/>
        <dbReference type="ChEBI" id="CHEBI:63528"/>
        <dbReference type="ChEBI" id="CHEBI:456216"/>
        <dbReference type="EC" id="2.7.4.9"/>
    </reaction>
</comment>
<dbReference type="EMBL" id="CT573072">
    <property type="protein sequence ID" value="CAJ72930.1"/>
    <property type="molecule type" value="Genomic_DNA"/>
</dbReference>
<organism evidence="9">
    <name type="scientific">Kuenenia stuttgartiensis</name>
    <dbReference type="NCBI Taxonomy" id="174633"/>
    <lineage>
        <taxon>Bacteria</taxon>
        <taxon>Pseudomonadati</taxon>
        <taxon>Planctomycetota</taxon>
        <taxon>Candidatus Brocadiia</taxon>
        <taxon>Candidatus Brocadiales</taxon>
        <taxon>Candidatus Brocadiaceae</taxon>
        <taxon>Candidatus Kuenenia</taxon>
    </lineage>
</organism>
<proteinExistence type="inferred from homology"/>
<keyword evidence="6 8" id="KW-0067">ATP-binding</keyword>
<dbReference type="GO" id="GO:0004798">
    <property type="term" value="F:dTMP kinase activity"/>
    <property type="evidence" value="ECO:0007669"/>
    <property type="project" value="UniProtKB-UniRule"/>
</dbReference>
<accession>Q1PY20</accession>
<feature type="binding site" evidence="8">
    <location>
        <begin position="18"/>
        <end position="25"/>
    </location>
    <ligand>
        <name>ATP</name>
        <dbReference type="ChEBI" id="CHEBI:30616"/>
    </ligand>
</feature>
<dbReference type="GO" id="GO:0006233">
    <property type="term" value="P:dTDP biosynthetic process"/>
    <property type="evidence" value="ECO:0007669"/>
    <property type="project" value="InterPro"/>
</dbReference>
<keyword evidence="4 8" id="KW-0547">Nucleotide-binding</keyword>
<dbReference type="CDD" id="cd01672">
    <property type="entry name" value="TMPK"/>
    <property type="match status" value="1"/>
</dbReference>
<comment type="function">
    <text evidence="8">Phosphorylation of dTMP to form dTDP in both de novo and salvage pathways of dTTP synthesis.</text>
</comment>
<dbReference type="SUPFAM" id="SSF52540">
    <property type="entry name" value="P-loop containing nucleoside triphosphate hydrolases"/>
    <property type="match status" value="1"/>
</dbReference>
<dbReference type="InterPro" id="IPR018094">
    <property type="entry name" value="Thymidylate_kinase"/>
</dbReference>
<dbReference type="OrthoDB" id="9774907at2"/>
<dbReference type="Gene3D" id="3.40.50.300">
    <property type="entry name" value="P-loop containing nucleotide triphosphate hydrolases"/>
    <property type="match status" value="1"/>
</dbReference>
<comment type="similarity">
    <text evidence="1 8">Belongs to the thymidylate kinase family.</text>
</comment>
<gene>
    <name evidence="8 9" type="primary">tmk</name>
    <name evidence="9" type="ORF">kustd2185</name>
</gene>
<evidence type="ECO:0000256" key="7">
    <source>
        <dbReference type="ARBA" id="ARBA00048743"/>
    </source>
</evidence>
<evidence type="ECO:0000256" key="1">
    <source>
        <dbReference type="ARBA" id="ARBA00009776"/>
    </source>
</evidence>
<reference evidence="9" key="1">
    <citation type="journal article" date="2006" name="Nature">
        <title>Deciphering the evolution and metabolism of an anammox bacterium from a community genome.</title>
        <authorList>
            <person name="Strous M."/>
            <person name="Pelletier E."/>
            <person name="Mangenot S."/>
            <person name="Rattei T."/>
            <person name="Lehner A."/>
            <person name="Taylor M.W."/>
            <person name="Horn M."/>
            <person name="Daims H."/>
            <person name="Bartol-Mavel D."/>
            <person name="Wincker P."/>
            <person name="Barbe V."/>
            <person name="Fonknechten N."/>
            <person name="Vallenet D."/>
            <person name="Segurens B."/>
            <person name="Schenowitz-Truong C."/>
            <person name="Medigue C."/>
            <person name="Collingro A."/>
            <person name="Snel B."/>
            <person name="Dutilh B.E."/>
            <person name="OpDenCamp H.J.M."/>
            <person name="vanDerDrift C."/>
            <person name="Cirpus I."/>
            <person name="vanDePas-Schoonen K.T."/>
            <person name="Harhangi H.R."/>
            <person name="vanNiftrik L."/>
            <person name="Schmid M."/>
            <person name="Keltjens J."/>
            <person name="vanDeVossenberg J."/>
            <person name="Kartal B."/>
            <person name="Meier H."/>
            <person name="Frishman D."/>
            <person name="Huynen M.A."/>
            <person name="Mewes H."/>
            <person name="Weissenbach J."/>
            <person name="Jetten M.S.M."/>
            <person name="Wagner M."/>
            <person name="LePaslier D."/>
        </authorList>
    </citation>
    <scope>NUCLEOTIDE SEQUENCE</scope>
</reference>
<keyword evidence="5 8" id="KW-0418">Kinase</keyword>
<evidence type="ECO:0000313" key="9">
    <source>
        <dbReference type="EMBL" id="CAJ72930.1"/>
    </source>
</evidence>
<dbReference type="RefSeq" id="WP_099325125.1">
    <property type="nucleotide sequence ID" value="NZ_CP049055.1"/>
</dbReference>
<dbReference type="PANTHER" id="PTHR10344:SF4">
    <property type="entry name" value="UMP-CMP KINASE 2, MITOCHONDRIAL"/>
    <property type="match status" value="1"/>
</dbReference>
<dbReference type="Pfam" id="PF02223">
    <property type="entry name" value="Thymidylate_kin"/>
    <property type="match status" value="1"/>
</dbReference>
<sequence length="234" mass="26518">MAQYGECIMQGKLIVITGIDGSGKTVQTKLLYERLLKEGYPVATIDFPQYGKTFFAEMVAKYLRGSFGAADAVSPYLASILYAGDRFEKKDQIQTWIDAGKIIISNRYVCDNMAHQGGKIKNSEERAQFFQWLDQLEHTVFGIPRPHLSILLYVPAEIAYFLVEKKGQREYLAGAKKDIHEEDMHHMKSAQETFIEIAKGKPNWKTVDCTKNNTLLPEHVIADTIWQAVAKILP</sequence>
<evidence type="ECO:0000256" key="2">
    <source>
        <dbReference type="ARBA" id="ARBA00022679"/>
    </source>
</evidence>
<dbReference type="InterPro" id="IPR039430">
    <property type="entry name" value="Thymidylate_kin-like_dom"/>
</dbReference>
<protein>
    <recommendedName>
        <fullName evidence="8">Thymidylate kinase</fullName>
        <ecNumber evidence="8">2.7.4.9</ecNumber>
    </recommendedName>
    <alternativeName>
        <fullName evidence="8">dTMP kinase</fullName>
    </alternativeName>
</protein>
<dbReference type="GO" id="GO:0006235">
    <property type="term" value="P:dTTP biosynthetic process"/>
    <property type="evidence" value="ECO:0007669"/>
    <property type="project" value="UniProtKB-UniRule"/>
</dbReference>
<dbReference type="GO" id="GO:0005829">
    <property type="term" value="C:cytosol"/>
    <property type="evidence" value="ECO:0007669"/>
    <property type="project" value="TreeGrafter"/>
</dbReference>
<dbReference type="GO" id="GO:0006227">
    <property type="term" value="P:dUDP biosynthetic process"/>
    <property type="evidence" value="ECO:0007669"/>
    <property type="project" value="TreeGrafter"/>
</dbReference>
<name>Q1PY20_KUEST</name>
<dbReference type="NCBIfam" id="TIGR00041">
    <property type="entry name" value="DTMP_kinase"/>
    <property type="match status" value="1"/>
</dbReference>
<keyword evidence="2 8" id="KW-0808">Transferase</keyword>
<dbReference type="GO" id="GO:0005524">
    <property type="term" value="F:ATP binding"/>
    <property type="evidence" value="ECO:0007669"/>
    <property type="project" value="UniProtKB-UniRule"/>
</dbReference>
<dbReference type="HAMAP" id="MF_00165">
    <property type="entry name" value="Thymidylate_kinase"/>
    <property type="match status" value="1"/>
</dbReference>
<dbReference type="PANTHER" id="PTHR10344">
    <property type="entry name" value="THYMIDYLATE KINASE"/>
    <property type="match status" value="1"/>
</dbReference>
<evidence type="ECO:0000256" key="8">
    <source>
        <dbReference type="HAMAP-Rule" id="MF_00165"/>
    </source>
</evidence>
<keyword evidence="3 8" id="KW-0545">Nucleotide biosynthesis</keyword>
<dbReference type="InterPro" id="IPR027417">
    <property type="entry name" value="P-loop_NTPase"/>
</dbReference>
<evidence type="ECO:0000256" key="6">
    <source>
        <dbReference type="ARBA" id="ARBA00022840"/>
    </source>
</evidence>
<evidence type="ECO:0000256" key="4">
    <source>
        <dbReference type="ARBA" id="ARBA00022741"/>
    </source>
</evidence>
<dbReference type="AlphaFoldDB" id="Q1PY20"/>
<dbReference type="EC" id="2.7.4.9" evidence="8"/>
<evidence type="ECO:0000256" key="5">
    <source>
        <dbReference type="ARBA" id="ARBA00022777"/>
    </source>
</evidence>